<dbReference type="GO" id="GO:0006935">
    <property type="term" value="P:chemotaxis"/>
    <property type="evidence" value="ECO:0007669"/>
    <property type="project" value="InterPro"/>
</dbReference>
<dbReference type="RefSeq" id="WP_150045818.1">
    <property type="nucleotide sequence ID" value="NZ_OW485601.1"/>
</dbReference>
<dbReference type="Gene3D" id="6.10.340.10">
    <property type="match status" value="1"/>
</dbReference>
<keyword evidence="9" id="KW-1185">Reference proteome</keyword>
<accession>A0A5M6IIF3</accession>
<proteinExistence type="inferred from homology"/>
<dbReference type="SMART" id="SM00283">
    <property type="entry name" value="MA"/>
    <property type="match status" value="1"/>
</dbReference>
<sequence>MRVRTLFLACFCLVAVPGALAALWTAMDGWGAMRDADAATRAMHAVSASQRARVALSVELGAMNALLLGDGGNPAGIDKGAGPTDARLDQLGPAAAASGFDTAPVRATATRLARLRERAKAALARPRAERDPALRKDIQATRDEEGAALGRLAAEAARIVTARGPALAPLVEIANTAGGLRDAVGLRNILFSNWMGGDPVLRPALERAQELTANAAMGWDILERQVRTLPDNATMQRALQAQQENYATAAEPRLRAAVARAAEALATGTQPAWPDTLAAWRGWTVPMQARILEMRDAALDEGLARAAAAGTASLRAFVIAAGLLVLSLGGAVAGMVVLLRRLVLPLQHLTRSVAGIAADRLDQDVPGRERSDELGALAAAVETLRQGARQRLAMAAEQQQAQEARLARARRVDVLLAGFEKDATGVLEVVASAATQMDATASGMLGIAAASTERADTVATASGQASDSVRTVAAATEQLGASIAGVAQQVQDSARQAASAAQAGRNAAETVRGLAAAAERIGEVVGLINGIAGQTNLLALNATIEAARAGEAGRGFAVVASEVKALAGQTTRATGDIRQQIATMQAETQRTVAAIADIARVVDSLSQATLQVAEAAGQQAQATREIGQAVAQAAQGTATASQHASGVREQAGRTGQAASEVQAASAELARRTETLRARMETFLGDLRAA</sequence>
<feature type="transmembrane region" description="Helical" evidence="4">
    <location>
        <begin position="316"/>
        <end position="339"/>
    </location>
</feature>
<dbReference type="Gene3D" id="1.10.287.950">
    <property type="entry name" value="Methyl-accepting chemotaxis protein"/>
    <property type="match status" value="1"/>
</dbReference>
<dbReference type="AlphaFoldDB" id="A0A5M6IIF3"/>
<comment type="caution">
    <text evidence="8">The sequence shown here is derived from an EMBL/GenBank/DDBJ whole genome shotgun (WGS) entry which is preliminary data.</text>
</comment>
<evidence type="ECO:0000256" key="4">
    <source>
        <dbReference type="SAM" id="Phobius"/>
    </source>
</evidence>
<feature type="signal peptide" evidence="5">
    <location>
        <begin position="1"/>
        <end position="21"/>
    </location>
</feature>
<evidence type="ECO:0000313" key="9">
    <source>
        <dbReference type="Proteomes" id="UP000325255"/>
    </source>
</evidence>
<dbReference type="InterPro" id="IPR004090">
    <property type="entry name" value="Chemotax_Me-accpt_rcpt"/>
</dbReference>
<gene>
    <name evidence="8" type="ORF">F1189_31545</name>
</gene>
<comment type="similarity">
    <text evidence="2">Belongs to the methyl-accepting chemotaxis (MCP) protein family.</text>
</comment>
<feature type="domain" description="HAMP" evidence="7">
    <location>
        <begin position="340"/>
        <end position="393"/>
    </location>
</feature>
<dbReference type="Pfam" id="PF00015">
    <property type="entry name" value="MCPsignal"/>
    <property type="match status" value="1"/>
</dbReference>
<dbReference type="PRINTS" id="PR00260">
    <property type="entry name" value="CHEMTRNSDUCR"/>
</dbReference>
<dbReference type="PROSITE" id="PS50111">
    <property type="entry name" value="CHEMOTAXIS_TRANSDUC_2"/>
    <property type="match status" value="1"/>
</dbReference>
<reference evidence="8 9" key="1">
    <citation type="submission" date="2019-09" db="EMBL/GenBank/DDBJ databases">
        <title>Genome sequence of Rhodovastum atsumiense, a diverse member of the Acetobacteraceae family of non-sulfur purple photosynthetic bacteria.</title>
        <authorList>
            <person name="Meyer T."/>
            <person name="Kyndt J."/>
        </authorList>
    </citation>
    <scope>NUCLEOTIDE SEQUENCE [LARGE SCALE GENOMIC DNA]</scope>
    <source>
        <strain evidence="8 9">DSM 21279</strain>
    </source>
</reference>
<evidence type="ECO:0000256" key="1">
    <source>
        <dbReference type="ARBA" id="ARBA00023224"/>
    </source>
</evidence>
<keyword evidence="4" id="KW-0472">Membrane</keyword>
<organism evidence="8 9">
    <name type="scientific">Rhodovastum atsumiense</name>
    <dbReference type="NCBI Taxonomy" id="504468"/>
    <lineage>
        <taxon>Bacteria</taxon>
        <taxon>Pseudomonadati</taxon>
        <taxon>Pseudomonadota</taxon>
        <taxon>Alphaproteobacteria</taxon>
        <taxon>Acetobacterales</taxon>
        <taxon>Acetobacteraceae</taxon>
        <taxon>Rhodovastum</taxon>
    </lineage>
</organism>
<dbReference type="PROSITE" id="PS50885">
    <property type="entry name" value="HAMP"/>
    <property type="match status" value="1"/>
</dbReference>
<dbReference type="GO" id="GO:0016020">
    <property type="term" value="C:membrane"/>
    <property type="evidence" value="ECO:0007669"/>
    <property type="project" value="InterPro"/>
</dbReference>
<protein>
    <submittedName>
        <fullName evidence="8">HAMP domain-containing protein</fullName>
    </submittedName>
</protein>
<evidence type="ECO:0000259" key="7">
    <source>
        <dbReference type="PROSITE" id="PS50885"/>
    </source>
</evidence>
<dbReference type="InterPro" id="IPR004089">
    <property type="entry name" value="MCPsignal_dom"/>
</dbReference>
<evidence type="ECO:0000256" key="2">
    <source>
        <dbReference type="ARBA" id="ARBA00029447"/>
    </source>
</evidence>
<dbReference type="PANTHER" id="PTHR32089">
    <property type="entry name" value="METHYL-ACCEPTING CHEMOTAXIS PROTEIN MCPB"/>
    <property type="match status" value="1"/>
</dbReference>
<dbReference type="OrthoDB" id="7295762at2"/>
<dbReference type="Pfam" id="PF00672">
    <property type="entry name" value="HAMP"/>
    <property type="match status" value="1"/>
</dbReference>
<evidence type="ECO:0000256" key="3">
    <source>
        <dbReference type="PROSITE-ProRule" id="PRU00284"/>
    </source>
</evidence>
<keyword evidence="4" id="KW-1133">Transmembrane helix</keyword>
<evidence type="ECO:0000256" key="5">
    <source>
        <dbReference type="SAM" id="SignalP"/>
    </source>
</evidence>
<feature type="domain" description="Methyl-accepting transducer" evidence="6">
    <location>
        <begin position="433"/>
        <end position="658"/>
    </location>
</feature>
<dbReference type="SMART" id="SM00304">
    <property type="entry name" value="HAMP"/>
    <property type="match status" value="1"/>
</dbReference>
<dbReference type="PANTHER" id="PTHR32089:SF112">
    <property type="entry name" value="LYSOZYME-LIKE PROTEIN-RELATED"/>
    <property type="match status" value="1"/>
</dbReference>
<dbReference type="EMBL" id="VWPK01000131">
    <property type="protein sequence ID" value="KAA5607922.1"/>
    <property type="molecule type" value="Genomic_DNA"/>
</dbReference>
<dbReference type="GO" id="GO:0007165">
    <property type="term" value="P:signal transduction"/>
    <property type="evidence" value="ECO:0007669"/>
    <property type="project" value="UniProtKB-KW"/>
</dbReference>
<name>A0A5M6IIF3_9PROT</name>
<feature type="chain" id="PRO_5024390705" evidence="5">
    <location>
        <begin position="22"/>
        <end position="689"/>
    </location>
</feature>
<keyword evidence="5" id="KW-0732">Signal</keyword>
<evidence type="ECO:0000259" key="6">
    <source>
        <dbReference type="PROSITE" id="PS50111"/>
    </source>
</evidence>
<dbReference type="InterPro" id="IPR003660">
    <property type="entry name" value="HAMP_dom"/>
</dbReference>
<keyword evidence="1 3" id="KW-0807">Transducer</keyword>
<dbReference type="GO" id="GO:0004888">
    <property type="term" value="F:transmembrane signaling receptor activity"/>
    <property type="evidence" value="ECO:0007669"/>
    <property type="project" value="InterPro"/>
</dbReference>
<keyword evidence="4" id="KW-0812">Transmembrane</keyword>
<dbReference type="Proteomes" id="UP000325255">
    <property type="component" value="Unassembled WGS sequence"/>
</dbReference>
<evidence type="ECO:0000313" key="8">
    <source>
        <dbReference type="EMBL" id="KAA5607922.1"/>
    </source>
</evidence>
<dbReference type="SUPFAM" id="SSF58104">
    <property type="entry name" value="Methyl-accepting chemotaxis protein (MCP) signaling domain"/>
    <property type="match status" value="1"/>
</dbReference>